<name>A0A2D4PG53_MICSU</name>
<evidence type="ECO:0000259" key="1">
    <source>
        <dbReference type="Pfam" id="PF00078"/>
    </source>
</evidence>
<protein>
    <recommendedName>
        <fullName evidence="1">Reverse transcriptase domain-containing protein</fullName>
    </recommendedName>
</protein>
<reference evidence="2" key="1">
    <citation type="submission" date="2017-07" db="EMBL/GenBank/DDBJ databases">
        <authorList>
            <person name="Mikheyev A."/>
            <person name="Grau M."/>
        </authorList>
    </citation>
    <scope>NUCLEOTIDE SEQUENCE</scope>
    <source>
        <tissue evidence="2">Venom_gland</tissue>
    </source>
</reference>
<dbReference type="InterPro" id="IPR000477">
    <property type="entry name" value="RT_dom"/>
</dbReference>
<dbReference type="Pfam" id="PF00078">
    <property type="entry name" value="RVT_1"/>
    <property type="match status" value="1"/>
</dbReference>
<dbReference type="PANTHER" id="PTHR31635:SF196">
    <property type="entry name" value="REVERSE TRANSCRIPTASE DOMAIN-CONTAINING PROTEIN-RELATED"/>
    <property type="match status" value="1"/>
</dbReference>
<dbReference type="EMBL" id="IACN01077608">
    <property type="protein sequence ID" value="LAB57027.1"/>
    <property type="molecule type" value="Transcribed_RNA"/>
</dbReference>
<dbReference type="PANTHER" id="PTHR31635">
    <property type="entry name" value="REVERSE TRANSCRIPTASE DOMAIN-CONTAINING PROTEIN-RELATED"/>
    <property type="match status" value="1"/>
</dbReference>
<dbReference type="AlphaFoldDB" id="A0A2D4PG53"/>
<dbReference type="EMBL" id="IACN01077611">
    <property type="protein sequence ID" value="LAB57032.1"/>
    <property type="molecule type" value="Transcribed_RNA"/>
</dbReference>
<organism evidence="2">
    <name type="scientific">Micrurus surinamensis</name>
    <name type="common">Surinam coral snake</name>
    <dbReference type="NCBI Taxonomy" id="129470"/>
    <lineage>
        <taxon>Eukaryota</taxon>
        <taxon>Metazoa</taxon>
        <taxon>Chordata</taxon>
        <taxon>Craniata</taxon>
        <taxon>Vertebrata</taxon>
        <taxon>Euteleostomi</taxon>
        <taxon>Lepidosauria</taxon>
        <taxon>Squamata</taxon>
        <taxon>Bifurcata</taxon>
        <taxon>Unidentata</taxon>
        <taxon>Episquamata</taxon>
        <taxon>Toxicofera</taxon>
        <taxon>Serpentes</taxon>
        <taxon>Colubroidea</taxon>
        <taxon>Elapidae</taxon>
        <taxon>Elapinae</taxon>
        <taxon>Micrurus</taxon>
    </lineage>
</organism>
<reference evidence="2" key="2">
    <citation type="submission" date="2017-11" db="EMBL/GenBank/DDBJ databases">
        <title>Coralsnake Venomics: Analyses of Venom Gland Transcriptomes and Proteomes of Six Brazilian Taxa.</title>
        <authorList>
            <person name="Aird S.D."/>
            <person name="Jorge da Silva N."/>
            <person name="Qiu L."/>
            <person name="Villar-Briones A."/>
            <person name="Aparecida-Saddi V."/>
            <person name="Campos-Telles M.P."/>
            <person name="Grau M."/>
            <person name="Mikheyev A.S."/>
        </authorList>
    </citation>
    <scope>NUCLEOTIDE SEQUENCE</scope>
    <source>
        <tissue evidence="2">Venom_gland</tissue>
    </source>
</reference>
<sequence length="142" mass="16924">MTIMAERLKIVLKEIIHLDQNGFLPKRQIRNNTRTVMNILEYYEAHPEKPVALDFLDVQKAFDNLNWEFFLYQMKEMKFGPNFVKMIKEIYSNQKASAKVNGDFTERFYIAKRLRQGCPISPLIFILAIEVLLNQIRNCYMR</sequence>
<proteinExistence type="predicted"/>
<evidence type="ECO:0000313" key="2">
    <source>
        <dbReference type="EMBL" id="LAB57027.1"/>
    </source>
</evidence>
<accession>A0A2D4PG53</accession>
<feature type="domain" description="Reverse transcriptase" evidence="1">
    <location>
        <begin position="3"/>
        <end position="138"/>
    </location>
</feature>